<dbReference type="Pfam" id="PF00098">
    <property type="entry name" value="zf-CCHC"/>
    <property type="match status" value="1"/>
</dbReference>
<protein>
    <recommendedName>
        <fullName evidence="2">CCHC-type domain-containing protein</fullName>
    </recommendedName>
</protein>
<gene>
    <name evidence="3" type="ORF">Tci_907250</name>
</gene>
<reference evidence="3" key="1">
    <citation type="journal article" date="2019" name="Sci. Rep.">
        <title>Draft genome of Tanacetum cinerariifolium, the natural source of mosquito coil.</title>
        <authorList>
            <person name="Yamashiro T."/>
            <person name="Shiraishi A."/>
            <person name="Satake H."/>
            <person name="Nakayama K."/>
        </authorList>
    </citation>
    <scope>NUCLEOTIDE SEQUENCE</scope>
</reference>
<feature type="non-terminal residue" evidence="3">
    <location>
        <position position="146"/>
    </location>
</feature>
<keyword evidence="1" id="KW-0862">Zinc</keyword>
<sequence length="146" mass="15704">TQKCHKCNKVGHFARDCRSSGNANVANAQRNNEANPKGNGCFECGSTGNFKKDCPKLKNKDGEKVNAPGWVYAVGNAEKRGNASGDPDSNVVMGTFLLNNRYASILFDTGADRSFISTAISFLIDIVPTPLGNSYDVKLTDGKIVR</sequence>
<dbReference type="GO" id="GO:0008270">
    <property type="term" value="F:zinc ion binding"/>
    <property type="evidence" value="ECO:0007669"/>
    <property type="project" value="UniProtKB-KW"/>
</dbReference>
<dbReference type="PROSITE" id="PS00141">
    <property type="entry name" value="ASP_PROTEASE"/>
    <property type="match status" value="1"/>
</dbReference>
<dbReference type="InterPro" id="IPR036875">
    <property type="entry name" value="Znf_CCHC_sf"/>
</dbReference>
<dbReference type="PANTHER" id="PTHR46888">
    <property type="entry name" value="ZINC KNUCKLE DOMAINCONTAINING PROTEIN-RELATED"/>
    <property type="match status" value="1"/>
</dbReference>
<dbReference type="SUPFAM" id="SSF57756">
    <property type="entry name" value="Retrovirus zinc finger-like domains"/>
    <property type="match status" value="1"/>
</dbReference>
<dbReference type="SMART" id="SM00343">
    <property type="entry name" value="ZnF_C2HC"/>
    <property type="match status" value="2"/>
</dbReference>
<feature type="domain" description="CCHC-type" evidence="2">
    <location>
        <begin position="3"/>
        <end position="19"/>
    </location>
</feature>
<dbReference type="GO" id="GO:0004190">
    <property type="term" value="F:aspartic-type endopeptidase activity"/>
    <property type="evidence" value="ECO:0007669"/>
    <property type="project" value="InterPro"/>
</dbReference>
<dbReference type="GO" id="GO:0006508">
    <property type="term" value="P:proteolysis"/>
    <property type="evidence" value="ECO:0007669"/>
    <property type="project" value="InterPro"/>
</dbReference>
<evidence type="ECO:0000259" key="2">
    <source>
        <dbReference type="PROSITE" id="PS50158"/>
    </source>
</evidence>
<evidence type="ECO:0000313" key="3">
    <source>
        <dbReference type="EMBL" id="GFD35281.1"/>
    </source>
</evidence>
<dbReference type="EMBL" id="BKCJ011456716">
    <property type="protein sequence ID" value="GFD35281.1"/>
    <property type="molecule type" value="Genomic_DNA"/>
</dbReference>
<name>A0A699VQB7_TANCI</name>
<feature type="non-terminal residue" evidence="3">
    <location>
        <position position="1"/>
    </location>
</feature>
<dbReference type="Pfam" id="PF08284">
    <property type="entry name" value="RVP_2"/>
    <property type="match status" value="1"/>
</dbReference>
<comment type="caution">
    <text evidence="3">The sequence shown here is derived from an EMBL/GenBank/DDBJ whole genome shotgun (WGS) entry which is preliminary data.</text>
</comment>
<dbReference type="PROSITE" id="PS50158">
    <property type="entry name" value="ZF_CCHC"/>
    <property type="match status" value="2"/>
</dbReference>
<proteinExistence type="predicted"/>
<accession>A0A699VQB7</accession>
<organism evidence="3">
    <name type="scientific">Tanacetum cinerariifolium</name>
    <name type="common">Dalmatian daisy</name>
    <name type="synonym">Chrysanthemum cinerariifolium</name>
    <dbReference type="NCBI Taxonomy" id="118510"/>
    <lineage>
        <taxon>Eukaryota</taxon>
        <taxon>Viridiplantae</taxon>
        <taxon>Streptophyta</taxon>
        <taxon>Embryophyta</taxon>
        <taxon>Tracheophyta</taxon>
        <taxon>Spermatophyta</taxon>
        <taxon>Magnoliopsida</taxon>
        <taxon>eudicotyledons</taxon>
        <taxon>Gunneridae</taxon>
        <taxon>Pentapetalae</taxon>
        <taxon>asterids</taxon>
        <taxon>campanulids</taxon>
        <taxon>Asterales</taxon>
        <taxon>Asteraceae</taxon>
        <taxon>Asteroideae</taxon>
        <taxon>Anthemideae</taxon>
        <taxon>Anthemidinae</taxon>
        <taxon>Tanacetum</taxon>
    </lineage>
</organism>
<dbReference type="InterPro" id="IPR001969">
    <property type="entry name" value="Aspartic_peptidase_AS"/>
</dbReference>
<keyword evidence="1" id="KW-0479">Metal-binding</keyword>
<dbReference type="InterPro" id="IPR001878">
    <property type="entry name" value="Znf_CCHC"/>
</dbReference>
<keyword evidence="1" id="KW-0863">Zinc-finger</keyword>
<dbReference type="Gene3D" id="4.10.60.10">
    <property type="entry name" value="Zinc finger, CCHC-type"/>
    <property type="match status" value="2"/>
</dbReference>
<dbReference type="GO" id="GO:0003676">
    <property type="term" value="F:nucleic acid binding"/>
    <property type="evidence" value="ECO:0007669"/>
    <property type="project" value="InterPro"/>
</dbReference>
<evidence type="ECO:0000256" key="1">
    <source>
        <dbReference type="PROSITE-ProRule" id="PRU00047"/>
    </source>
</evidence>
<dbReference type="PANTHER" id="PTHR46888:SF1">
    <property type="entry name" value="RIBONUCLEASE H"/>
    <property type="match status" value="1"/>
</dbReference>
<dbReference type="AlphaFoldDB" id="A0A699VQB7"/>
<feature type="domain" description="CCHC-type" evidence="2">
    <location>
        <begin position="41"/>
        <end position="56"/>
    </location>
</feature>